<accession>A0AB33K343</accession>
<dbReference type="AlphaFoldDB" id="A0AB33K343"/>
<evidence type="ECO:0000313" key="1">
    <source>
        <dbReference type="EMBL" id="BFP49911.1"/>
    </source>
</evidence>
<sequence>MALLPPGAKGRRRACRDLSWKSKAVRRCLAERPKSSAAEAPAGLAAAAPALPPGVLAAARRTRGPRRRVLEIADAPARAAYWGAST</sequence>
<gene>
    <name evidence="1" type="ORF">KCMC57_62790</name>
</gene>
<proteinExistence type="predicted"/>
<dbReference type="EMBL" id="AP035881">
    <property type="protein sequence ID" value="BFP49911.1"/>
    <property type="molecule type" value="Genomic_DNA"/>
</dbReference>
<name>A0AB33K343_9ACTN</name>
<protein>
    <submittedName>
        <fullName evidence="1">Uncharacterized protein</fullName>
    </submittedName>
</protein>
<reference evidence="1" key="1">
    <citation type="submission" date="2024-07" db="EMBL/GenBank/DDBJ databases">
        <title>Complete genome sequences of cellulolytic bacteria, Kitasatospora sp. CMC57 and Streptomyces sp. CMC78, isolated from Japanese agricultural soil.</title>
        <authorList>
            <person name="Hashimoto T."/>
            <person name="Ito M."/>
            <person name="Iwamoto M."/>
            <person name="Fukahori D."/>
            <person name="Shoda T."/>
            <person name="Sakoda M."/>
            <person name="Morohoshi T."/>
            <person name="Mitsuboshi M."/>
            <person name="Nishizawa T."/>
        </authorList>
    </citation>
    <scope>NUCLEOTIDE SEQUENCE</scope>
    <source>
        <strain evidence="1">CMC57</strain>
    </source>
</reference>
<organism evidence="1">
    <name type="scientific">Kitasatospora sp. CMC57</name>
    <dbReference type="NCBI Taxonomy" id="3231513"/>
    <lineage>
        <taxon>Bacteria</taxon>
        <taxon>Bacillati</taxon>
        <taxon>Actinomycetota</taxon>
        <taxon>Actinomycetes</taxon>
        <taxon>Kitasatosporales</taxon>
        <taxon>Streptomycetaceae</taxon>
        <taxon>Kitasatospora</taxon>
    </lineage>
</organism>